<dbReference type="PANTHER" id="PTHR21015">
    <property type="entry name" value="UDP-N-ACETYLGLUCOSAMINE--N-ACETYLMURAMYL-(PENTAPEPTIDE) PYROPHOSPHORYL-UNDECAPRENOL N-ACETYLGLUCOSAMINE TRANSFERASE 1"/>
    <property type="match status" value="1"/>
</dbReference>
<dbReference type="SUPFAM" id="SSF53756">
    <property type="entry name" value="UDP-Glycosyltransferase/glycogen phosphorylase"/>
    <property type="match status" value="1"/>
</dbReference>
<gene>
    <name evidence="3" type="ORF">QBC35DRAFT_536642</name>
</gene>
<accession>A0AAN6WIR1</accession>
<dbReference type="GO" id="GO:0008194">
    <property type="term" value="F:UDP-glycosyltransferase activity"/>
    <property type="evidence" value="ECO:0007669"/>
    <property type="project" value="InterPro"/>
</dbReference>
<keyword evidence="4" id="KW-1185">Reference proteome</keyword>
<dbReference type="PANTHER" id="PTHR21015:SF22">
    <property type="entry name" value="GLYCOSYLTRANSFERASE"/>
    <property type="match status" value="1"/>
</dbReference>
<comment type="caution">
    <text evidence="3">The sequence shown here is derived from an EMBL/GenBank/DDBJ whole genome shotgun (WGS) entry which is preliminary data.</text>
</comment>
<evidence type="ECO:0000313" key="4">
    <source>
        <dbReference type="Proteomes" id="UP001302126"/>
    </source>
</evidence>
<evidence type="ECO:0000259" key="2">
    <source>
        <dbReference type="Pfam" id="PF06722"/>
    </source>
</evidence>
<dbReference type="AlphaFoldDB" id="A0AAN6WIR1"/>
<evidence type="ECO:0000313" key="3">
    <source>
        <dbReference type="EMBL" id="KAK4182165.1"/>
    </source>
</evidence>
<organism evidence="3 4">
    <name type="scientific">Podospora australis</name>
    <dbReference type="NCBI Taxonomy" id="1536484"/>
    <lineage>
        <taxon>Eukaryota</taxon>
        <taxon>Fungi</taxon>
        <taxon>Dikarya</taxon>
        <taxon>Ascomycota</taxon>
        <taxon>Pezizomycotina</taxon>
        <taxon>Sordariomycetes</taxon>
        <taxon>Sordariomycetidae</taxon>
        <taxon>Sordariales</taxon>
        <taxon>Podosporaceae</taxon>
        <taxon>Podospora</taxon>
    </lineage>
</organism>
<protein>
    <submittedName>
        <fullName evidence="3">Udp-glucuronosyl udp-glucosyltransferase</fullName>
    </submittedName>
</protein>
<dbReference type="Proteomes" id="UP001302126">
    <property type="component" value="Unassembled WGS sequence"/>
</dbReference>
<keyword evidence="1" id="KW-0808">Transferase</keyword>
<dbReference type="EMBL" id="MU864731">
    <property type="protein sequence ID" value="KAK4182165.1"/>
    <property type="molecule type" value="Genomic_DNA"/>
</dbReference>
<dbReference type="Gene3D" id="3.40.50.2000">
    <property type="entry name" value="Glycogen Phosphorylase B"/>
    <property type="match status" value="2"/>
</dbReference>
<reference evidence="3" key="2">
    <citation type="submission" date="2023-05" db="EMBL/GenBank/DDBJ databases">
        <authorList>
            <consortium name="Lawrence Berkeley National Laboratory"/>
            <person name="Steindorff A."/>
            <person name="Hensen N."/>
            <person name="Bonometti L."/>
            <person name="Westerberg I."/>
            <person name="Brannstrom I.O."/>
            <person name="Guillou S."/>
            <person name="Cros-Aarteil S."/>
            <person name="Calhoun S."/>
            <person name="Haridas S."/>
            <person name="Kuo A."/>
            <person name="Mondo S."/>
            <person name="Pangilinan J."/>
            <person name="Riley R."/>
            <person name="Labutti K."/>
            <person name="Andreopoulos B."/>
            <person name="Lipzen A."/>
            <person name="Chen C."/>
            <person name="Yanf M."/>
            <person name="Daum C."/>
            <person name="Ng V."/>
            <person name="Clum A."/>
            <person name="Ohm R."/>
            <person name="Martin F."/>
            <person name="Silar P."/>
            <person name="Natvig D."/>
            <person name="Lalanne C."/>
            <person name="Gautier V."/>
            <person name="Ament-Velasquez S.L."/>
            <person name="Kruys A."/>
            <person name="Hutchinson M.I."/>
            <person name="Powell A.J."/>
            <person name="Barry K."/>
            <person name="Miller A.N."/>
            <person name="Grigoriev I.V."/>
            <person name="Debuchy R."/>
            <person name="Gladieux P."/>
            <person name="Thoren M.H."/>
            <person name="Johannesson H."/>
        </authorList>
    </citation>
    <scope>NUCLEOTIDE SEQUENCE</scope>
    <source>
        <strain evidence="3">PSN309</strain>
    </source>
</reference>
<reference evidence="3" key="1">
    <citation type="journal article" date="2023" name="Mol. Phylogenet. Evol.">
        <title>Genome-scale phylogeny and comparative genomics of the fungal order Sordariales.</title>
        <authorList>
            <person name="Hensen N."/>
            <person name="Bonometti L."/>
            <person name="Westerberg I."/>
            <person name="Brannstrom I.O."/>
            <person name="Guillou S."/>
            <person name="Cros-Aarteil S."/>
            <person name="Calhoun S."/>
            <person name="Haridas S."/>
            <person name="Kuo A."/>
            <person name="Mondo S."/>
            <person name="Pangilinan J."/>
            <person name="Riley R."/>
            <person name="LaButti K."/>
            <person name="Andreopoulos B."/>
            <person name="Lipzen A."/>
            <person name="Chen C."/>
            <person name="Yan M."/>
            <person name="Daum C."/>
            <person name="Ng V."/>
            <person name="Clum A."/>
            <person name="Steindorff A."/>
            <person name="Ohm R.A."/>
            <person name="Martin F."/>
            <person name="Silar P."/>
            <person name="Natvig D.O."/>
            <person name="Lalanne C."/>
            <person name="Gautier V."/>
            <person name="Ament-Velasquez S.L."/>
            <person name="Kruys A."/>
            <person name="Hutchinson M.I."/>
            <person name="Powell A.J."/>
            <person name="Barry K."/>
            <person name="Miller A.N."/>
            <person name="Grigoriev I.V."/>
            <person name="Debuchy R."/>
            <person name="Gladieux P."/>
            <person name="Hiltunen Thoren M."/>
            <person name="Johannesson H."/>
        </authorList>
    </citation>
    <scope>NUCLEOTIDE SEQUENCE</scope>
    <source>
        <strain evidence="3">PSN309</strain>
    </source>
</reference>
<dbReference type="Pfam" id="PF06722">
    <property type="entry name" value="EryCIII-like_C"/>
    <property type="match status" value="1"/>
</dbReference>
<sequence length="478" mass="52832">MPQDTNETKAKGGRENPFVLMCCTPIDGHMFPLLQIAEDLVGRGWEVHCMSTQAHREWVERAGAKFVPDIGIFQLTGHDLSAKSAEHFVTDPALEQMQNLFGENLKDYMPAITESLRSALSHLRGLDADREVVIVNETFHFGALALKLGAKLPEGYDRLPKTLGISILPLFWTSIDAGPTSLTRPFDSSPEGREAHKEAAAEWYNTWKSVHDRRAEVLRANCGAPLPLDSLFGDHANLIAHDYLDPGVVCHDTTLQMCIPALELPFTDLPPHIKFGGTLPTRPGPKDLEYPAWWKDVFTARDQNKKVIMIAQGTLQLDATILIVTALRALATRSDLLVVALLGKRGATLPLRSDGSEEPVPPNARVLDYFPYDMVLRHADVFLAIAGYGALQHAVANGVPMVLGGDTEDKPQVALRGEQAGFAVNLRMGRPTEEAISEGLDRVLREPAYKKRAMELKKQAEDFQPFDVIERELKALSE</sequence>
<dbReference type="InterPro" id="IPR010610">
    <property type="entry name" value="EryCIII-like_C"/>
</dbReference>
<dbReference type="CDD" id="cd03784">
    <property type="entry name" value="GT1_Gtf-like"/>
    <property type="match status" value="1"/>
</dbReference>
<feature type="domain" description="Erythromycin biosynthesis protein CIII-like C-terminal" evidence="2">
    <location>
        <begin position="353"/>
        <end position="469"/>
    </location>
</feature>
<proteinExistence type="predicted"/>
<evidence type="ECO:0000256" key="1">
    <source>
        <dbReference type="ARBA" id="ARBA00022679"/>
    </source>
</evidence>
<dbReference type="InterPro" id="IPR002213">
    <property type="entry name" value="UDP_glucos_trans"/>
</dbReference>
<name>A0AAN6WIR1_9PEZI</name>
<dbReference type="GO" id="GO:0016758">
    <property type="term" value="F:hexosyltransferase activity"/>
    <property type="evidence" value="ECO:0007669"/>
    <property type="project" value="UniProtKB-ARBA"/>
</dbReference>